<protein>
    <submittedName>
        <fullName evidence="1">Uncharacterized protein</fullName>
    </submittedName>
</protein>
<dbReference type="EMBL" id="FOCX01000009">
    <property type="protein sequence ID" value="SEO20190.1"/>
    <property type="molecule type" value="Genomic_DNA"/>
</dbReference>
<organism evidence="1 2">
    <name type="scientific">Halorientalis persicus</name>
    <dbReference type="NCBI Taxonomy" id="1367881"/>
    <lineage>
        <taxon>Archaea</taxon>
        <taxon>Methanobacteriati</taxon>
        <taxon>Methanobacteriota</taxon>
        <taxon>Stenosarchaea group</taxon>
        <taxon>Halobacteria</taxon>
        <taxon>Halobacteriales</taxon>
        <taxon>Haloarculaceae</taxon>
        <taxon>Halorientalis</taxon>
    </lineage>
</organism>
<sequence>MTEVRIEADPQEEFEEYLSEVVEGLQDHAATEEISTRGVANSLIVSAVFVDDEPTVALTTSGMPYVHERIWPKDVLRGSDKYPYHTTSSSLREVAVDVLADELDERLS</sequence>
<reference evidence="2" key="1">
    <citation type="submission" date="2016-10" db="EMBL/GenBank/DDBJ databases">
        <authorList>
            <person name="Varghese N."/>
            <person name="Submissions S."/>
        </authorList>
    </citation>
    <scope>NUCLEOTIDE SEQUENCE [LARGE SCALE GENOMIC DNA]</scope>
    <source>
        <strain evidence="2">IBRC-M 10043</strain>
    </source>
</reference>
<gene>
    <name evidence="1" type="ORF">SAMN05216388_1009103</name>
</gene>
<dbReference type="OrthoDB" id="375230at2157"/>
<dbReference type="AlphaFoldDB" id="A0A1H8MSF8"/>
<proteinExistence type="predicted"/>
<dbReference type="RefSeq" id="WP_092660099.1">
    <property type="nucleotide sequence ID" value="NZ_FOCX01000009.1"/>
</dbReference>
<accession>A0A1H8MSF8</accession>
<evidence type="ECO:0000313" key="1">
    <source>
        <dbReference type="EMBL" id="SEO20190.1"/>
    </source>
</evidence>
<dbReference type="Proteomes" id="UP000198775">
    <property type="component" value="Unassembled WGS sequence"/>
</dbReference>
<evidence type="ECO:0000313" key="2">
    <source>
        <dbReference type="Proteomes" id="UP000198775"/>
    </source>
</evidence>
<keyword evidence="2" id="KW-1185">Reference proteome</keyword>
<name>A0A1H8MSF8_9EURY</name>